<dbReference type="InterPro" id="IPR017441">
    <property type="entry name" value="Protein_kinase_ATP_BS"/>
</dbReference>
<feature type="region of interest" description="Disordered" evidence="7">
    <location>
        <begin position="907"/>
        <end position="926"/>
    </location>
</feature>
<dbReference type="InterPro" id="IPR015943">
    <property type="entry name" value="WD40/YVTN_repeat-like_dom_sf"/>
</dbReference>
<dbReference type="PROSITE" id="PS50011">
    <property type="entry name" value="PROTEIN_KINASE_DOM"/>
    <property type="match status" value="1"/>
</dbReference>
<dbReference type="GO" id="GO:0016301">
    <property type="term" value="F:kinase activity"/>
    <property type="evidence" value="ECO:0007669"/>
    <property type="project" value="UniProtKB-KW"/>
</dbReference>
<evidence type="ECO:0000256" key="6">
    <source>
        <dbReference type="PROSITE-ProRule" id="PRU10141"/>
    </source>
</evidence>
<evidence type="ECO:0000259" key="9">
    <source>
        <dbReference type="PROSITE" id="PS50011"/>
    </source>
</evidence>
<dbReference type="InterPro" id="IPR000719">
    <property type="entry name" value="Prot_kinase_dom"/>
</dbReference>
<keyword evidence="4 6" id="KW-0067">ATP-binding</keyword>
<dbReference type="Gene3D" id="2.130.10.10">
    <property type="entry name" value="YVTN repeat-like/Quinoprotein amine dehydrogenase"/>
    <property type="match status" value="2"/>
</dbReference>
<proteinExistence type="predicted"/>
<dbReference type="CDD" id="cd14014">
    <property type="entry name" value="STKc_PknB_like"/>
    <property type="match status" value="1"/>
</dbReference>
<feature type="compositionally biased region" description="Basic and acidic residues" evidence="7">
    <location>
        <begin position="915"/>
        <end position="926"/>
    </location>
</feature>
<evidence type="ECO:0000256" key="3">
    <source>
        <dbReference type="ARBA" id="ARBA00022777"/>
    </source>
</evidence>
<dbReference type="SUPFAM" id="SSF50969">
    <property type="entry name" value="YVTN repeat-like/Quinoprotein amine dehydrogenase"/>
    <property type="match status" value="1"/>
</dbReference>
<feature type="domain" description="Protein kinase" evidence="9">
    <location>
        <begin position="51"/>
        <end position="312"/>
    </location>
</feature>
<dbReference type="PROSITE" id="PS50082">
    <property type="entry name" value="WD_REPEATS_2"/>
    <property type="match status" value="1"/>
</dbReference>
<evidence type="ECO:0000256" key="2">
    <source>
        <dbReference type="ARBA" id="ARBA00022741"/>
    </source>
</evidence>
<comment type="caution">
    <text evidence="10">The sequence shown here is derived from an EMBL/GenBank/DDBJ whole genome shotgun (WGS) entry which is preliminary data.</text>
</comment>
<dbReference type="InterPro" id="IPR011044">
    <property type="entry name" value="Quino_amine_DH_bsu"/>
</dbReference>
<feature type="repeat" description="WD" evidence="5">
    <location>
        <begin position="516"/>
        <end position="547"/>
    </location>
</feature>
<keyword evidence="2 6" id="KW-0547">Nucleotide-binding</keyword>
<dbReference type="PANTHER" id="PTHR43289:SF6">
    <property type="entry name" value="SERINE_THREONINE-PROTEIN KINASE NEKL-3"/>
    <property type="match status" value="1"/>
</dbReference>
<keyword evidence="3 10" id="KW-0418">Kinase</keyword>
<evidence type="ECO:0000256" key="1">
    <source>
        <dbReference type="ARBA" id="ARBA00022679"/>
    </source>
</evidence>
<dbReference type="PROSITE" id="PS00108">
    <property type="entry name" value="PROTEIN_KINASE_ST"/>
    <property type="match status" value="1"/>
</dbReference>
<keyword evidence="8" id="KW-0812">Transmembrane</keyword>
<sequence length="926" mass="100363">MNSGNGSVCEVCGEPMAGGGPCSRCLFKVSFADPGEPPPEEPAPWGRLANLELHEEIGRGGMGVVYRARQTGLDRTVAVKVLLRARFAGAEERERFHREARAAARLKHPGIVGIFDIGEDDGVPWFSMEHLPGKNLEQLVRDHPLAARDAAQCVRHVAEAVQHAHDHQVLHRDLKPSNILLDHEAKPQITDFGIARLDSHHDSNLTRTGQMLGSPGYAAPEQAFGGEADARTDVYGLGASLYHLLTSRPPFVGPTLDAVLIQLREDDPLSLRKLNPAVPRDLETVCLKCLRKDPAQRYATAKEVADDLGRFLSGEPIHAKPVGPLGRGWHWARRRPWTAGLAVACALLLATLITSFLAADRREDREGRRVILIAASHEARAERVGDSRRRAMAAVQEAWKIKSSPGLRNEAIAALSLPGVEFLPALGGELPAPPAGELSVPDDSGRRRAVVRSRPGGRADVIEILSVPEGKVLQRLEHDHRITCLDWSGELLIAGGSSIRLVYVWDTFTGRRLHRFGGHNADLEAVAFRPGGQEFVSVARDGMLRVWHGGLGAELLRLTSLPEHAGPVAWSEDGSVLRVGRSDGSAIDGFRFEWPRFVTVVGPGALEPRSENLASLHLGTSGKVAVTVDEDVCRLWSLAEGREVARFPKLDTEWMSAALAPDALWLSGWNAGLRRIPLSADFLPAATNPQSSRVGPGPLLVAASRDGKFLALTHNDERPENDRLLLVATADHAVRKLPQQDPYCAAFSPAGDLLVTGSFRVPGATLHSLQGGTPRPLDHPGLVLGARFTDDGHTLWLWGDHAVTRWDTGSWNSEAMHTGEAPLGFTISPDGTIASSTTRRAVVLHDARDLSKIARFEIPSPVGEVGMPTLAFSPDSSHLAIHVADGAVVSWDIPALREELGKYGMNWKTPAHPAEPARSRVDKSTR</sequence>
<evidence type="ECO:0000256" key="5">
    <source>
        <dbReference type="PROSITE-ProRule" id="PRU00221"/>
    </source>
</evidence>
<dbReference type="Pfam" id="PF00069">
    <property type="entry name" value="Pkinase"/>
    <property type="match status" value="1"/>
</dbReference>
<dbReference type="SUPFAM" id="SSF56112">
    <property type="entry name" value="Protein kinase-like (PK-like)"/>
    <property type="match status" value="1"/>
</dbReference>
<dbReference type="SMART" id="SM00220">
    <property type="entry name" value="S_TKc"/>
    <property type="match status" value="1"/>
</dbReference>
<keyword evidence="1" id="KW-0808">Transferase</keyword>
<evidence type="ECO:0000256" key="7">
    <source>
        <dbReference type="SAM" id="MobiDB-lite"/>
    </source>
</evidence>
<accession>A0ABT3GPQ3</accession>
<dbReference type="Gene3D" id="1.10.510.10">
    <property type="entry name" value="Transferase(Phosphotransferase) domain 1"/>
    <property type="match status" value="1"/>
</dbReference>
<dbReference type="Pfam" id="PF00400">
    <property type="entry name" value="WD40"/>
    <property type="match status" value="1"/>
</dbReference>
<feature type="binding site" evidence="6">
    <location>
        <position position="80"/>
    </location>
    <ligand>
        <name>ATP</name>
        <dbReference type="ChEBI" id="CHEBI:30616"/>
    </ligand>
</feature>
<keyword evidence="5" id="KW-0853">WD repeat</keyword>
<dbReference type="PANTHER" id="PTHR43289">
    <property type="entry name" value="MITOGEN-ACTIVATED PROTEIN KINASE KINASE KINASE 20-RELATED"/>
    <property type="match status" value="1"/>
</dbReference>
<dbReference type="InterPro" id="IPR001680">
    <property type="entry name" value="WD40_rpt"/>
</dbReference>
<gene>
    <name evidence="10" type="ORF">OKA05_23360</name>
</gene>
<dbReference type="PROSITE" id="PS50294">
    <property type="entry name" value="WD_REPEATS_REGION"/>
    <property type="match status" value="1"/>
</dbReference>
<dbReference type="InterPro" id="IPR008271">
    <property type="entry name" value="Ser/Thr_kinase_AS"/>
</dbReference>
<reference evidence="10 11" key="1">
    <citation type="submission" date="2022-10" db="EMBL/GenBank/DDBJ databases">
        <title>Luteolibacter arcticus strain CCTCC AB 2014275, whole genome shotgun sequencing project.</title>
        <authorList>
            <person name="Zhao G."/>
            <person name="Shen L."/>
        </authorList>
    </citation>
    <scope>NUCLEOTIDE SEQUENCE [LARGE SCALE GENOMIC DNA]</scope>
    <source>
        <strain evidence="10 11">CCTCC AB 2014275</strain>
    </source>
</reference>
<dbReference type="RefSeq" id="WP_264489622.1">
    <property type="nucleotide sequence ID" value="NZ_JAPDDT010000014.1"/>
</dbReference>
<dbReference type="SUPFAM" id="SSF69322">
    <property type="entry name" value="Tricorn protease domain 2"/>
    <property type="match status" value="1"/>
</dbReference>
<feature type="transmembrane region" description="Helical" evidence="8">
    <location>
        <begin position="337"/>
        <end position="359"/>
    </location>
</feature>
<keyword evidence="8" id="KW-1133">Transmembrane helix</keyword>
<organism evidence="10 11">
    <name type="scientific">Luteolibacter arcticus</name>
    <dbReference type="NCBI Taxonomy" id="1581411"/>
    <lineage>
        <taxon>Bacteria</taxon>
        <taxon>Pseudomonadati</taxon>
        <taxon>Verrucomicrobiota</taxon>
        <taxon>Verrucomicrobiia</taxon>
        <taxon>Verrucomicrobiales</taxon>
        <taxon>Verrucomicrobiaceae</taxon>
        <taxon>Luteolibacter</taxon>
    </lineage>
</organism>
<evidence type="ECO:0000256" key="4">
    <source>
        <dbReference type="ARBA" id="ARBA00022840"/>
    </source>
</evidence>
<evidence type="ECO:0000313" key="11">
    <source>
        <dbReference type="Proteomes" id="UP001320876"/>
    </source>
</evidence>
<keyword evidence="11" id="KW-1185">Reference proteome</keyword>
<dbReference type="SMART" id="SM00320">
    <property type="entry name" value="WD40"/>
    <property type="match status" value="3"/>
</dbReference>
<dbReference type="Proteomes" id="UP001320876">
    <property type="component" value="Unassembled WGS sequence"/>
</dbReference>
<dbReference type="PROSITE" id="PS00107">
    <property type="entry name" value="PROTEIN_KINASE_ATP"/>
    <property type="match status" value="1"/>
</dbReference>
<dbReference type="InterPro" id="IPR011009">
    <property type="entry name" value="Kinase-like_dom_sf"/>
</dbReference>
<name>A0ABT3GPQ3_9BACT</name>
<dbReference type="Gene3D" id="3.30.200.20">
    <property type="entry name" value="Phosphorylase Kinase, domain 1"/>
    <property type="match status" value="1"/>
</dbReference>
<dbReference type="EMBL" id="JAPDDT010000014">
    <property type="protein sequence ID" value="MCW1925516.1"/>
    <property type="molecule type" value="Genomic_DNA"/>
</dbReference>
<evidence type="ECO:0000313" key="10">
    <source>
        <dbReference type="EMBL" id="MCW1925516.1"/>
    </source>
</evidence>
<evidence type="ECO:0000256" key="8">
    <source>
        <dbReference type="SAM" id="Phobius"/>
    </source>
</evidence>
<protein>
    <submittedName>
        <fullName evidence="10">Protein kinase</fullName>
    </submittedName>
</protein>
<keyword evidence="8" id="KW-0472">Membrane</keyword>